<reference evidence="11" key="1">
    <citation type="journal article" date="2018" name="Nat. Microbiol.">
        <title>Leveraging single-cell genomics to expand the fungal tree of life.</title>
        <authorList>
            <person name="Ahrendt S.R."/>
            <person name="Quandt C.A."/>
            <person name="Ciobanu D."/>
            <person name="Clum A."/>
            <person name="Salamov A."/>
            <person name="Andreopoulos B."/>
            <person name="Cheng J.F."/>
            <person name="Woyke T."/>
            <person name="Pelin A."/>
            <person name="Henrissat B."/>
            <person name="Reynolds N.K."/>
            <person name="Benny G.L."/>
            <person name="Smith M.E."/>
            <person name="James T.Y."/>
            <person name="Grigoriev I.V."/>
        </authorList>
    </citation>
    <scope>NUCLEOTIDE SEQUENCE [LARGE SCALE GENOMIC DNA]</scope>
    <source>
        <strain evidence="11">CSF55</strain>
    </source>
</reference>
<dbReference type="Pfam" id="PF00069">
    <property type="entry name" value="Pkinase"/>
    <property type="match status" value="1"/>
</dbReference>
<dbReference type="PROSITE" id="PS50011">
    <property type="entry name" value="PROTEIN_KINASE_DOM"/>
    <property type="match status" value="1"/>
</dbReference>
<dbReference type="EMBL" id="ML007323">
    <property type="protein sequence ID" value="RKP15930.1"/>
    <property type="molecule type" value="Genomic_DNA"/>
</dbReference>
<evidence type="ECO:0000313" key="11">
    <source>
        <dbReference type="Proteomes" id="UP000281549"/>
    </source>
</evidence>
<evidence type="ECO:0000256" key="6">
    <source>
        <dbReference type="ARBA" id="ARBA00022840"/>
    </source>
</evidence>
<evidence type="ECO:0000259" key="9">
    <source>
        <dbReference type="PROSITE" id="PS50011"/>
    </source>
</evidence>
<dbReference type="SUPFAM" id="SSF56112">
    <property type="entry name" value="Protein kinase-like (PK-like)"/>
    <property type="match status" value="1"/>
</dbReference>
<evidence type="ECO:0000256" key="8">
    <source>
        <dbReference type="ARBA" id="ARBA00048679"/>
    </source>
</evidence>
<evidence type="ECO:0000256" key="7">
    <source>
        <dbReference type="ARBA" id="ARBA00047899"/>
    </source>
</evidence>
<dbReference type="GO" id="GO:0004674">
    <property type="term" value="F:protein serine/threonine kinase activity"/>
    <property type="evidence" value="ECO:0007669"/>
    <property type="project" value="UniProtKB-KW"/>
</dbReference>
<dbReference type="InterPro" id="IPR008271">
    <property type="entry name" value="Ser/Thr_kinase_AS"/>
</dbReference>
<dbReference type="GO" id="GO:0005524">
    <property type="term" value="F:ATP binding"/>
    <property type="evidence" value="ECO:0007669"/>
    <property type="project" value="UniProtKB-KW"/>
</dbReference>
<dbReference type="InterPro" id="IPR000719">
    <property type="entry name" value="Prot_kinase_dom"/>
</dbReference>
<dbReference type="PANTHER" id="PTHR24363:SF0">
    <property type="entry name" value="SERINE_THREONINE KINASE LIKE DOMAIN CONTAINING 1"/>
    <property type="match status" value="1"/>
</dbReference>
<dbReference type="AlphaFoldDB" id="A0A4P9YCN9"/>
<feature type="domain" description="Protein kinase" evidence="9">
    <location>
        <begin position="1"/>
        <end position="146"/>
    </location>
</feature>
<accession>A0A4P9YCN9</accession>
<organism evidence="10 11">
    <name type="scientific">Rozella allomycis (strain CSF55)</name>
    <dbReference type="NCBI Taxonomy" id="988480"/>
    <lineage>
        <taxon>Eukaryota</taxon>
        <taxon>Fungi</taxon>
        <taxon>Fungi incertae sedis</taxon>
        <taxon>Cryptomycota</taxon>
        <taxon>Cryptomycota incertae sedis</taxon>
        <taxon>Rozella</taxon>
    </lineage>
</organism>
<dbReference type="Gene3D" id="1.10.510.10">
    <property type="entry name" value="Transferase(Phosphotransferase) domain 1"/>
    <property type="match status" value="1"/>
</dbReference>
<name>A0A4P9YCN9_ROZAC</name>
<evidence type="ECO:0000256" key="3">
    <source>
        <dbReference type="ARBA" id="ARBA00022679"/>
    </source>
</evidence>
<comment type="catalytic activity">
    <reaction evidence="7">
        <text>L-threonyl-[protein] + ATP = O-phospho-L-threonyl-[protein] + ADP + H(+)</text>
        <dbReference type="Rhea" id="RHEA:46608"/>
        <dbReference type="Rhea" id="RHEA-COMP:11060"/>
        <dbReference type="Rhea" id="RHEA-COMP:11605"/>
        <dbReference type="ChEBI" id="CHEBI:15378"/>
        <dbReference type="ChEBI" id="CHEBI:30013"/>
        <dbReference type="ChEBI" id="CHEBI:30616"/>
        <dbReference type="ChEBI" id="CHEBI:61977"/>
        <dbReference type="ChEBI" id="CHEBI:456216"/>
        <dbReference type="EC" id="2.7.11.1"/>
    </reaction>
</comment>
<dbReference type="PANTHER" id="PTHR24363">
    <property type="entry name" value="SERINE/THREONINE PROTEIN KINASE"/>
    <property type="match status" value="1"/>
</dbReference>
<evidence type="ECO:0000256" key="2">
    <source>
        <dbReference type="ARBA" id="ARBA00022527"/>
    </source>
</evidence>
<dbReference type="PROSITE" id="PS00108">
    <property type="entry name" value="PROTEIN_KINASE_ST"/>
    <property type="match status" value="1"/>
</dbReference>
<sequence>MPWLDNAKSQNNFIRLFEDSLNILSELESAQVIHRDIKPENLLFDKNSETLQLIDFDLAENSTAIVGDAGTDGFLAPETIQEKKQSHKSDVYSMGKTLESLMDNDIKDPSIKTVIDLMTLEDVTKRPGAKQLIQKYQSLRENIENQ</sequence>
<evidence type="ECO:0000256" key="5">
    <source>
        <dbReference type="ARBA" id="ARBA00022777"/>
    </source>
</evidence>
<evidence type="ECO:0000256" key="1">
    <source>
        <dbReference type="ARBA" id="ARBA00012513"/>
    </source>
</evidence>
<keyword evidence="4" id="KW-0547">Nucleotide-binding</keyword>
<dbReference type="Proteomes" id="UP000281549">
    <property type="component" value="Unassembled WGS sequence"/>
</dbReference>
<evidence type="ECO:0000313" key="10">
    <source>
        <dbReference type="EMBL" id="RKP15930.1"/>
    </source>
</evidence>
<comment type="catalytic activity">
    <reaction evidence="8">
        <text>L-seryl-[protein] + ATP = O-phospho-L-seryl-[protein] + ADP + H(+)</text>
        <dbReference type="Rhea" id="RHEA:17989"/>
        <dbReference type="Rhea" id="RHEA-COMP:9863"/>
        <dbReference type="Rhea" id="RHEA-COMP:11604"/>
        <dbReference type="ChEBI" id="CHEBI:15378"/>
        <dbReference type="ChEBI" id="CHEBI:29999"/>
        <dbReference type="ChEBI" id="CHEBI:30616"/>
        <dbReference type="ChEBI" id="CHEBI:83421"/>
        <dbReference type="ChEBI" id="CHEBI:456216"/>
        <dbReference type="EC" id="2.7.11.1"/>
    </reaction>
</comment>
<gene>
    <name evidence="10" type="ORF">ROZALSC1DRAFT_18175</name>
</gene>
<dbReference type="EC" id="2.7.11.1" evidence="1"/>
<evidence type="ECO:0000256" key="4">
    <source>
        <dbReference type="ARBA" id="ARBA00022741"/>
    </source>
</evidence>
<dbReference type="InterPro" id="IPR011009">
    <property type="entry name" value="Kinase-like_dom_sf"/>
</dbReference>
<keyword evidence="6" id="KW-0067">ATP-binding</keyword>
<keyword evidence="2" id="KW-0723">Serine/threonine-protein kinase</keyword>
<keyword evidence="5 10" id="KW-0418">Kinase</keyword>
<proteinExistence type="predicted"/>
<protein>
    <recommendedName>
        <fullName evidence="1">non-specific serine/threonine protein kinase</fullName>
        <ecNumber evidence="1">2.7.11.1</ecNumber>
    </recommendedName>
</protein>
<keyword evidence="3" id="KW-0808">Transferase</keyword>